<evidence type="ECO:0000313" key="3">
    <source>
        <dbReference type="EMBL" id="MBC3796769.1"/>
    </source>
</evidence>
<evidence type="ECO:0000256" key="2">
    <source>
        <dbReference type="SAM" id="Phobius"/>
    </source>
</evidence>
<comment type="caution">
    <text evidence="3">The sequence shown here is derived from an EMBL/GenBank/DDBJ whole genome shotgun (WGS) entry which is preliminary data.</text>
</comment>
<reference evidence="3 4" key="1">
    <citation type="journal article" date="2020" name="mSystems">
        <title>Defining Genomic and Predicted Metabolic Features of the Acetobacterium Genus.</title>
        <authorList>
            <person name="Ross D.E."/>
            <person name="Marshall C.W."/>
            <person name="Gulliver D."/>
            <person name="May H.D."/>
            <person name="Norman R.S."/>
        </authorList>
    </citation>
    <scope>NUCLEOTIDE SEQUENCE [LARGE SCALE GENOMIC DNA]</scope>
    <source>
        <strain evidence="3 4">DSM 9173</strain>
    </source>
</reference>
<dbReference type="InterPro" id="IPR032820">
    <property type="entry name" value="ATPase_put"/>
</dbReference>
<keyword evidence="2" id="KW-0812">Transmembrane</keyword>
<feature type="transmembrane region" description="Helical" evidence="2">
    <location>
        <begin position="27"/>
        <end position="50"/>
    </location>
</feature>
<proteinExistence type="predicted"/>
<accession>A0ABR6WJU0</accession>
<dbReference type="EMBL" id="WJBB01000006">
    <property type="protein sequence ID" value="MBC3796769.1"/>
    <property type="molecule type" value="Genomic_DNA"/>
</dbReference>
<gene>
    <name evidence="3" type="ORF">GH807_06860</name>
</gene>
<dbReference type="Pfam" id="PF09527">
    <property type="entry name" value="ATPase_gene1"/>
    <property type="match status" value="1"/>
</dbReference>
<feature type="compositionally biased region" description="Basic and acidic residues" evidence="1">
    <location>
        <begin position="12"/>
        <end position="25"/>
    </location>
</feature>
<keyword evidence="4" id="KW-1185">Reference proteome</keyword>
<keyword evidence="2" id="KW-1133">Transmembrane helix</keyword>
<feature type="region of interest" description="Disordered" evidence="1">
    <location>
        <begin position="96"/>
        <end position="121"/>
    </location>
</feature>
<organism evidence="3 4">
    <name type="scientific">Acetobacterium tundrae</name>
    <dbReference type="NCBI Taxonomy" id="132932"/>
    <lineage>
        <taxon>Bacteria</taxon>
        <taxon>Bacillati</taxon>
        <taxon>Bacillota</taxon>
        <taxon>Clostridia</taxon>
        <taxon>Eubacteriales</taxon>
        <taxon>Eubacteriaceae</taxon>
        <taxon>Acetobacterium</taxon>
    </lineage>
</organism>
<feature type="transmembrane region" description="Helical" evidence="2">
    <location>
        <begin position="56"/>
        <end position="77"/>
    </location>
</feature>
<feature type="region of interest" description="Disordered" evidence="1">
    <location>
        <begin position="1"/>
        <end position="25"/>
    </location>
</feature>
<dbReference type="Proteomes" id="UP000653358">
    <property type="component" value="Unassembled WGS sequence"/>
</dbReference>
<keyword evidence="2" id="KW-0472">Membrane</keyword>
<name>A0ABR6WJU0_9FIRM</name>
<protein>
    <recommendedName>
        <fullName evidence="5">AtpZ/AtpI family protein</fullName>
    </recommendedName>
</protein>
<evidence type="ECO:0008006" key="5">
    <source>
        <dbReference type="Google" id="ProtNLM"/>
    </source>
</evidence>
<evidence type="ECO:0000313" key="4">
    <source>
        <dbReference type="Proteomes" id="UP000653358"/>
    </source>
</evidence>
<evidence type="ECO:0000256" key="1">
    <source>
        <dbReference type="SAM" id="MobiDB-lite"/>
    </source>
</evidence>
<sequence>MKKSSCLGEWSRPMDSKRDSPKKDSPYKYLTIITQLAISTVVPIVLMLFVGKALNYFFNTGPIVMIICIILGVIAGLRELYTIPMKMNKQSMEYNKRSQYEYEKEKEKENKKDSENKNEND</sequence>